<comment type="function">
    <text evidence="5">Part of the ABC transporter complex HmuTUV involved in hemin import. Responsible for energy coupling to the transport system.</text>
</comment>
<dbReference type="Proteomes" id="UP000199400">
    <property type="component" value="Unassembled WGS sequence"/>
</dbReference>
<organism evidence="7 8">
    <name type="scientific">Nannocystis exedens</name>
    <dbReference type="NCBI Taxonomy" id="54"/>
    <lineage>
        <taxon>Bacteria</taxon>
        <taxon>Pseudomonadati</taxon>
        <taxon>Myxococcota</taxon>
        <taxon>Polyangia</taxon>
        <taxon>Nannocystales</taxon>
        <taxon>Nannocystaceae</taxon>
        <taxon>Nannocystis</taxon>
    </lineage>
</organism>
<dbReference type="Gene3D" id="3.40.50.300">
    <property type="entry name" value="P-loop containing nucleotide triphosphate hydrolases"/>
    <property type="match status" value="1"/>
</dbReference>
<dbReference type="STRING" id="54.SAMN02745121_03574"/>
<dbReference type="SMART" id="SM00382">
    <property type="entry name" value="AAA"/>
    <property type="match status" value="1"/>
</dbReference>
<dbReference type="PROSITE" id="PS50893">
    <property type="entry name" value="ABC_TRANSPORTER_2"/>
    <property type="match status" value="1"/>
</dbReference>
<evidence type="ECO:0000256" key="1">
    <source>
        <dbReference type="ARBA" id="ARBA00022448"/>
    </source>
</evidence>
<keyword evidence="4" id="KW-1278">Translocase</keyword>
<dbReference type="PANTHER" id="PTHR42794:SF1">
    <property type="entry name" value="HEMIN IMPORT ATP-BINDING PROTEIN HMUV"/>
    <property type="match status" value="1"/>
</dbReference>
<dbReference type="PANTHER" id="PTHR42794">
    <property type="entry name" value="HEMIN IMPORT ATP-BINDING PROTEIN HMUV"/>
    <property type="match status" value="1"/>
</dbReference>
<dbReference type="RefSeq" id="WP_096332877.1">
    <property type="nucleotide sequence ID" value="NZ_FOMX01000011.1"/>
</dbReference>
<dbReference type="SUPFAM" id="SSF52540">
    <property type="entry name" value="P-loop containing nucleoside triphosphate hydrolases"/>
    <property type="match status" value="1"/>
</dbReference>
<keyword evidence="3 7" id="KW-0067">ATP-binding</keyword>
<dbReference type="OrthoDB" id="9809450at2"/>
<dbReference type="InterPro" id="IPR003439">
    <property type="entry name" value="ABC_transporter-like_ATP-bd"/>
</dbReference>
<keyword evidence="1" id="KW-0813">Transport</keyword>
<protein>
    <submittedName>
        <fullName evidence="7">Iron complex transport system ATP-binding protein</fullName>
    </submittedName>
</protein>
<name>A0A1I1Z107_9BACT</name>
<evidence type="ECO:0000256" key="5">
    <source>
        <dbReference type="ARBA" id="ARBA00037066"/>
    </source>
</evidence>
<sequence length="269" mass="28678">MSLEATGVTVDVRGAVLLRDLSLVAECARVLAVVGPSGAGKSTLLRVWAGEQAPSAGDLRFDGCPIGRLHPIALARLRAVLPQATALRFPLTALEVATLGRLPHPGRGETRRDRDIAWAALEVAEVAHLADRLAPTLSGGEQQRVHLARVLAQIWEPTPEFPRRYLLLDEPTANLDPGHAVRILARLRQFARATDTALVLVVHDLGAASQCADDLALLHAGRCVAHGDPAAVLTPERLEECFGARFDLVPAPAGRGFAVLPRPPDDLPS</sequence>
<dbReference type="InterPro" id="IPR027417">
    <property type="entry name" value="P-loop_NTPase"/>
</dbReference>
<evidence type="ECO:0000256" key="2">
    <source>
        <dbReference type="ARBA" id="ARBA00022741"/>
    </source>
</evidence>
<keyword evidence="8" id="KW-1185">Reference proteome</keyword>
<dbReference type="EMBL" id="FOMX01000011">
    <property type="protein sequence ID" value="SFE25409.1"/>
    <property type="molecule type" value="Genomic_DNA"/>
</dbReference>
<evidence type="ECO:0000313" key="8">
    <source>
        <dbReference type="Proteomes" id="UP000199400"/>
    </source>
</evidence>
<proteinExistence type="predicted"/>
<dbReference type="AlphaFoldDB" id="A0A1I1Z107"/>
<accession>A0A1I1Z107</accession>
<evidence type="ECO:0000259" key="6">
    <source>
        <dbReference type="PROSITE" id="PS50893"/>
    </source>
</evidence>
<dbReference type="Pfam" id="PF00005">
    <property type="entry name" value="ABC_tran"/>
    <property type="match status" value="1"/>
</dbReference>
<gene>
    <name evidence="7" type="ORF">SAMN02745121_03574</name>
</gene>
<keyword evidence="2" id="KW-0547">Nucleotide-binding</keyword>
<dbReference type="CDD" id="cd03214">
    <property type="entry name" value="ABC_Iron-Siderophores_B12_Hemin"/>
    <property type="match status" value="1"/>
</dbReference>
<evidence type="ECO:0000256" key="3">
    <source>
        <dbReference type="ARBA" id="ARBA00022840"/>
    </source>
</evidence>
<feature type="domain" description="ABC transporter" evidence="6">
    <location>
        <begin position="3"/>
        <end position="245"/>
    </location>
</feature>
<dbReference type="InterPro" id="IPR003593">
    <property type="entry name" value="AAA+_ATPase"/>
</dbReference>
<dbReference type="GO" id="GO:0005524">
    <property type="term" value="F:ATP binding"/>
    <property type="evidence" value="ECO:0007669"/>
    <property type="project" value="UniProtKB-KW"/>
</dbReference>
<dbReference type="GO" id="GO:0016887">
    <property type="term" value="F:ATP hydrolysis activity"/>
    <property type="evidence" value="ECO:0007669"/>
    <property type="project" value="InterPro"/>
</dbReference>
<evidence type="ECO:0000256" key="4">
    <source>
        <dbReference type="ARBA" id="ARBA00022967"/>
    </source>
</evidence>
<evidence type="ECO:0000313" key="7">
    <source>
        <dbReference type="EMBL" id="SFE25409.1"/>
    </source>
</evidence>
<reference evidence="8" key="1">
    <citation type="submission" date="2016-10" db="EMBL/GenBank/DDBJ databases">
        <authorList>
            <person name="Varghese N."/>
            <person name="Submissions S."/>
        </authorList>
    </citation>
    <scope>NUCLEOTIDE SEQUENCE [LARGE SCALE GENOMIC DNA]</scope>
    <source>
        <strain evidence="8">ATCC 25963</strain>
    </source>
</reference>